<dbReference type="EMBL" id="GEDC01018805">
    <property type="protein sequence ID" value="JAS18493.1"/>
    <property type="molecule type" value="Transcribed_RNA"/>
</dbReference>
<protein>
    <submittedName>
        <fullName evidence="3">Uncharacterized protein</fullName>
    </submittedName>
</protein>
<feature type="non-terminal residue" evidence="3">
    <location>
        <position position="116"/>
    </location>
</feature>
<feature type="compositionally biased region" description="Basic and acidic residues" evidence="1">
    <location>
        <begin position="38"/>
        <end position="47"/>
    </location>
</feature>
<dbReference type="AlphaFoldDB" id="A0A1B6CZ16"/>
<evidence type="ECO:0000256" key="1">
    <source>
        <dbReference type="SAM" id="MobiDB-lite"/>
    </source>
</evidence>
<feature type="compositionally biased region" description="Acidic residues" evidence="1">
    <location>
        <begin position="48"/>
        <end position="57"/>
    </location>
</feature>
<name>A0A1B6CZ16_9HEMI</name>
<feature type="signal peptide" evidence="2">
    <location>
        <begin position="1"/>
        <end position="22"/>
    </location>
</feature>
<organism evidence="3">
    <name type="scientific">Clastoptera arizonana</name>
    <name type="common">Arizona spittle bug</name>
    <dbReference type="NCBI Taxonomy" id="38151"/>
    <lineage>
        <taxon>Eukaryota</taxon>
        <taxon>Metazoa</taxon>
        <taxon>Ecdysozoa</taxon>
        <taxon>Arthropoda</taxon>
        <taxon>Hexapoda</taxon>
        <taxon>Insecta</taxon>
        <taxon>Pterygota</taxon>
        <taxon>Neoptera</taxon>
        <taxon>Paraneoptera</taxon>
        <taxon>Hemiptera</taxon>
        <taxon>Auchenorrhyncha</taxon>
        <taxon>Cercopoidea</taxon>
        <taxon>Clastopteridae</taxon>
        <taxon>Clastoptera</taxon>
    </lineage>
</organism>
<feature type="compositionally biased region" description="Low complexity" evidence="1">
    <location>
        <begin position="70"/>
        <end position="116"/>
    </location>
</feature>
<evidence type="ECO:0000313" key="4">
    <source>
        <dbReference type="EMBL" id="JAS20894.1"/>
    </source>
</evidence>
<feature type="region of interest" description="Disordered" evidence="1">
    <location>
        <begin position="28"/>
        <end position="116"/>
    </location>
</feature>
<gene>
    <name evidence="3" type="ORF">g.16432</name>
    <name evidence="4" type="ORF">g.16433</name>
</gene>
<keyword evidence="2" id="KW-0732">Signal</keyword>
<sequence>MLNAHYLILLVLAGDALHTANCKKEPDYVYESQQTNMKSEDECKYSLEEYENTDDEKDYSKYHYNKNKNNDNNENDNNNENNNNSENDNNNENNNNSENDNNNENNNNSENDNNNE</sequence>
<evidence type="ECO:0000313" key="3">
    <source>
        <dbReference type="EMBL" id="JAS18493.1"/>
    </source>
</evidence>
<accession>A0A1B6CZ16</accession>
<reference evidence="3" key="1">
    <citation type="submission" date="2015-12" db="EMBL/GenBank/DDBJ databases">
        <title>De novo transcriptome assembly of four potential Pierce s Disease insect vectors from Arizona vineyards.</title>
        <authorList>
            <person name="Tassone E.E."/>
        </authorList>
    </citation>
    <scope>NUCLEOTIDE SEQUENCE</scope>
</reference>
<feature type="chain" id="PRO_5008580791" evidence="2">
    <location>
        <begin position="23"/>
        <end position="116"/>
    </location>
</feature>
<dbReference type="EMBL" id="GEDC01016404">
    <property type="protein sequence ID" value="JAS20894.1"/>
    <property type="molecule type" value="Transcribed_RNA"/>
</dbReference>
<proteinExistence type="predicted"/>
<evidence type="ECO:0000256" key="2">
    <source>
        <dbReference type="SAM" id="SignalP"/>
    </source>
</evidence>